<evidence type="ECO:0000313" key="2">
    <source>
        <dbReference type="EMBL" id="PMD13506.1"/>
    </source>
</evidence>
<dbReference type="Proteomes" id="UP000235672">
    <property type="component" value="Unassembled WGS sequence"/>
</dbReference>
<feature type="domain" description="FAD-binding FR-type" evidence="1">
    <location>
        <begin position="343"/>
        <end position="465"/>
    </location>
</feature>
<gene>
    <name evidence="2" type="ORF">NA56DRAFT_637610</name>
</gene>
<dbReference type="PANTHER" id="PTHR42815">
    <property type="entry name" value="FAD-BINDING, PUTATIVE (AFU_ORTHOLOGUE AFUA_6G07600)-RELATED"/>
    <property type="match status" value="1"/>
</dbReference>
<dbReference type="InterPro" id="IPR017938">
    <property type="entry name" value="Riboflavin_synthase-like_b-brl"/>
</dbReference>
<dbReference type="Gene3D" id="2.30.110.10">
    <property type="entry name" value="Electron Transport, Fmn-binding Protein, Chain A"/>
    <property type="match status" value="1"/>
</dbReference>
<dbReference type="SUPFAM" id="SSF50475">
    <property type="entry name" value="FMN-binding split barrel"/>
    <property type="match status" value="1"/>
</dbReference>
<proteinExistence type="predicted"/>
<dbReference type="InterPro" id="IPR012349">
    <property type="entry name" value="Split_barrel_FMN-bd"/>
</dbReference>
<dbReference type="SUPFAM" id="SSF52343">
    <property type="entry name" value="Ferredoxin reductase-like, C-terminal NADP-linked domain"/>
    <property type="match status" value="1"/>
</dbReference>
<dbReference type="STRING" id="1745343.A0A2J6PHZ8"/>
<reference evidence="2 3" key="1">
    <citation type="submission" date="2016-05" db="EMBL/GenBank/DDBJ databases">
        <title>A degradative enzymes factory behind the ericoid mycorrhizal symbiosis.</title>
        <authorList>
            <consortium name="DOE Joint Genome Institute"/>
            <person name="Martino E."/>
            <person name="Morin E."/>
            <person name="Grelet G."/>
            <person name="Kuo A."/>
            <person name="Kohler A."/>
            <person name="Daghino S."/>
            <person name="Barry K."/>
            <person name="Choi C."/>
            <person name="Cichocki N."/>
            <person name="Clum A."/>
            <person name="Copeland A."/>
            <person name="Hainaut M."/>
            <person name="Haridas S."/>
            <person name="Labutti K."/>
            <person name="Lindquist E."/>
            <person name="Lipzen A."/>
            <person name="Khouja H.-R."/>
            <person name="Murat C."/>
            <person name="Ohm R."/>
            <person name="Olson A."/>
            <person name="Spatafora J."/>
            <person name="Veneault-Fourrey C."/>
            <person name="Henrissat B."/>
            <person name="Grigoriev I."/>
            <person name="Martin F."/>
            <person name="Perotto S."/>
        </authorList>
    </citation>
    <scope>NUCLEOTIDE SEQUENCE [LARGE SCALE GENOMIC DNA]</scope>
    <source>
        <strain evidence="2 3">UAMH 7357</strain>
    </source>
</reference>
<dbReference type="PANTHER" id="PTHR42815:SF2">
    <property type="entry name" value="FAD-BINDING, PUTATIVE (AFU_ORTHOLOGUE AFUA_6G07600)-RELATED"/>
    <property type="match status" value="1"/>
</dbReference>
<dbReference type="OrthoDB" id="436496at2759"/>
<dbReference type="AlphaFoldDB" id="A0A2J6PHZ8"/>
<dbReference type="InterPro" id="IPR017927">
    <property type="entry name" value="FAD-bd_FR_type"/>
</dbReference>
<organism evidence="2 3">
    <name type="scientific">Hyaloscypha hepaticicola</name>
    <dbReference type="NCBI Taxonomy" id="2082293"/>
    <lineage>
        <taxon>Eukaryota</taxon>
        <taxon>Fungi</taxon>
        <taxon>Dikarya</taxon>
        <taxon>Ascomycota</taxon>
        <taxon>Pezizomycotina</taxon>
        <taxon>Leotiomycetes</taxon>
        <taxon>Helotiales</taxon>
        <taxon>Hyaloscyphaceae</taxon>
        <taxon>Hyaloscypha</taxon>
    </lineage>
</organism>
<dbReference type="Gene3D" id="3.40.50.80">
    <property type="entry name" value="Nucleotide-binding domain of ferredoxin-NADP reductase (FNR) module"/>
    <property type="match status" value="1"/>
</dbReference>
<accession>A0A2J6PHZ8</accession>
<protein>
    <submittedName>
        <fullName evidence="2">Oxidoreductase-like protein</fullName>
    </submittedName>
</protein>
<dbReference type="InterPro" id="IPR039261">
    <property type="entry name" value="FNR_nucleotide-bd"/>
</dbReference>
<dbReference type="EMBL" id="KZ613530">
    <property type="protein sequence ID" value="PMD13506.1"/>
    <property type="molecule type" value="Genomic_DNA"/>
</dbReference>
<dbReference type="GO" id="GO:0016491">
    <property type="term" value="F:oxidoreductase activity"/>
    <property type="evidence" value="ECO:0007669"/>
    <property type="project" value="InterPro"/>
</dbReference>
<evidence type="ECO:0000313" key="3">
    <source>
        <dbReference type="Proteomes" id="UP000235672"/>
    </source>
</evidence>
<dbReference type="SUPFAM" id="SSF63380">
    <property type="entry name" value="Riboflavin synthase domain-like"/>
    <property type="match status" value="1"/>
</dbReference>
<keyword evidence="3" id="KW-1185">Reference proteome</keyword>
<dbReference type="Gene3D" id="2.40.30.10">
    <property type="entry name" value="Translation factors"/>
    <property type="match status" value="1"/>
</dbReference>
<name>A0A2J6PHZ8_9HELO</name>
<dbReference type="PROSITE" id="PS51384">
    <property type="entry name" value="FAD_FR"/>
    <property type="match status" value="1"/>
</dbReference>
<sequence length="595" mass="66299">MAAIIEAETQWHKGEEEMHSWLRIPQRDNPTSPYLSPYAARLLVLSPLLAIGTLDAKDRPWTTIWGGEAGFSQPVAQSVIGIKATVDRTYDPVLQTLLGNKADGEVVREEGAGRMVSGLATDLESRNRVKLAGRMIAGALSATEADVGEVQLVVKIEQSLGNCPKYMNRKHIYPHMPHPTLVSDSLILPKAALDLIEKADLFFISSSNHESDMDTNHRGGPQGFVRVMSNDEHGLTLVYPEYSGNRLYQTLGNLRTTPRAGITFPGFDTGDVLYITGTTEVLAGKDASDLIAHTNLAVKIKVDAVRFVSDGLGFRGREGERSPYNPPVRFLSSESKNAVTKNNKQVMAKLISKTLITPTIGRFRFHIADPEQASKWKPGQYVALSFADELDTGYSHMRDDDPKSLNDDFLRTFTVSSRQDILDGHDQFEITIRKVGPVTNFLFKHNPRAELSVPLQGFGGEFFIQQGEGEKVSFIAGGVGITPLLAQFHDLDLMRLNFYWTLRAEDLAFANDVFERVPGLAESTKLFVTGKNPHMTDAWKKLTTSGARLERRRIQKDDVFDDHADRWYMCTGQSLKNSVLEWMGGKTVIYEDFNY</sequence>
<dbReference type="CDD" id="cd06197">
    <property type="entry name" value="FNR_like_2"/>
    <property type="match status" value="1"/>
</dbReference>
<evidence type="ECO:0000259" key="1">
    <source>
        <dbReference type="PROSITE" id="PS51384"/>
    </source>
</evidence>